<reference evidence="2" key="1">
    <citation type="submission" date="2020-02" db="EMBL/GenBank/DDBJ databases">
        <authorList>
            <person name="Meier V. D."/>
        </authorList>
    </citation>
    <scope>NUCLEOTIDE SEQUENCE</scope>
    <source>
        <strain evidence="2">AVDCRST_MAG08</strain>
    </source>
</reference>
<feature type="region of interest" description="Disordered" evidence="1">
    <location>
        <begin position="1"/>
        <end position="96"/>
    </location>
</feature>
<evidence type="ECO:0000256" key="1">
    <source>
        <dbReference type="SAM" id="MobiDB-lite"/>
    </source>
</evidence>
<sequence>MVARASPLSLASRKTPGRRTHAPQACLDRRRLPSGRRSVRPSSEGADHPDHHRDQFRLRLRRRHRGPAARHRVHAYARHAGGGEERVGRGRHHRGQ</sequence>
<dbReference type="EMBL" id="CADCTG010000286">
    <property type="protein sequence ID" value="CAA9280837.1"/>
    <property type="molecule type" value="Genomic_DNA"/>
</dbReference>
<accession>A0A6J4JKK2</accession>
<proteinExistence type="predicted"/>
<gene>
    <name evidence="2" type="ORF">AVDCRST_MAG08-3839</name>
</gene>
<feature type="compositionally biased region" description="Basic residues" evidence="1">
    <location>
        <begin position="58"/>
        <end position="77"/>
    </location>
</feature>
<dbReference type="AlphaFoldDB" id="A0A6J4JKK2"/>
<organism evidence="2">
    <name type="scientific">uncultured Acetobacteraceae bacterium</name>
    <dbReference type="NCBI Taxonomy" id="169975"/>
    <lineage>
        <taxon>Bacteria</taxon>
        <taxon>Pseudomonadati</taxon>
        <taxon>Pseudomonadota</taxon>
        <taxon>Alphaproteobacteria</taxon>
        <taxon>Acetobacterales</taxon>
        <taxon>Acetobacteraceae</taxon>
        <taxon>environmental samples</taxon>
    </lineage>
</organism>
<feature type="compositionally biased region" description="Basic and acidic residues" evidence="1">
    <location>
        <begin position="45"/>
        <end position="57"/>
    </location>
</feature>
<name>A0A6J4JKK2_9PROT</name>
<protein>
    <submittedName>
        <fullName evidence="2">Uncharacterized protein</fullName>
    </submittedName>
</protein>
<evidence type="ECO:0000313" key="2">
    <source>
        <dbReference type="EMBL" id="CAA9280837.1"/>
    </source>
</evidence>